<reference evidence="1 2" key="1">
    <citation type="submission" date="2017-04" db="EMBL/GenBank/DDBJ databases">
        <authorList>
            <person name="Afonso C.L."/>
            <person name="Miller P.J."/>
            <person name="Scott M.A."/>
            <person name="Spackman E."/>
            <person name="Goraichik I."/>
            <person name="Dimitrov K.M."/>
            <person name="Suarez D.L."/>
            <person name="Swayne D.E."/>
        </authorList>
    </citation>
    <scope>NUCLEOTIDE SEQUENCE [LARGE SCALE GENOMIC DNA]</scope>
    <source>
        <strain evidence="1 2">DSM 26133</strain>
    </source>
</reference>
<sequence>MTEQNPYRVWGKAILILIGVILAAYVTHAQSRTLVKNISQSFKVNPKSAVELTNKYGQVIMETWDRDSVRVEVKITAYGKNDETLSKNMERVDVDFTNFGDVLTIETILDRNSSVFKEVINSLGDYSKTLISKNKISIDYQLTIPQKASLKLDNKYGDVYIESLTQESTISVAHGDFKADELSGTSRLNLSFCKARIKKLDKAFLELKGAELYLRDGGDLVLTSSSSTFEVKTVQSLKVDSRNDKIHLEKATAVRGYSSFSNILIDSMLDRIDMELNYGDLLVHSVNSNFNLVNLKSKTADVNISLDMGSYFSATLTGRDDRMYLTSNFMGMNKTRSSENDKIITLTGVVGMIKPKQSQVTIEGESGEVTVYLEETGGITNKN</sequence>
<evidence type="ECO:0000313" key="1">
    <source>
        <dbReference type="EMBL" id="SMD35475.1"/>
    </source>
</evidence>
<keyword evidence="2" id="KW-1185">Reference proteome</keyword>
<dbReference type="STRING" id="692418.SAMN04488029_2536"/>
<dbReference type="OrthoDB" id="1117657at2"/>
<evidence type="ECO:0000313" key="2">
    <source>
        <dbReference type="Proteomes" id="UP000192472"/>
    </source>
</evidence>
<dbReference type="RefSeq" id="WP_084373174.1">
    <property type="nucleotide sequence ID" value="NZ_FWYF01000002.1"/>
</dbReference>
<organism evidence="1 2">
    <name type="scientific">Reichenbachiella faecimaris</name>
    <dbReference type="NCBI Taxonomy" id="692418"/>
    <lineage>
        <taxon>Bacteria</taxon>
        <taxon>Pseudomonadati</taxon>
        <taxon>Bacteroidota</taxon>
        <taxon>Cytophagia</taxon>
        <taxon>Cytophagales</taxon>
        <taxon>Reichenbachiellaceae</taxon>
        <taxon>Reichenbachiella</taxon>
    </lineage>
</organism>
<accession>A0A1W2GFN6</accession>
<dbReference type="EMBL" id="FWYF01000002">
    <property type="protein sequence ID" value="SMD35475.1"/>
    <property type="molecule type" value="Genomic_DNA"/>
</dbReference>
<gene>
    <name evidence="1" type="ORF">SAMN04488029_2536</name>
</gene>
<proteinExistence type="predicted"/>
<dbReference type="AlphaFoldDB" id="A0A1W2GFN6"/>
<evidence type="ECO:0008006" key="3">
    <source>
        <dbReference type="Google" id="ProtNLM"/>
    </source>
</evidence>
<dbReference type="Proteomes" id="UP000192472">
    <property type="component" value="Unassembled WGS sequence"/>
</dbReference>
<name>A0A1W2GFN6_REIFA</name>
<protein>
    <recommendedName>
        <fullName evidence="3">Adhesin domain-containing protein</fullName>
    </recommendedName>
</protein>